<evidence type="ECO:0000313" key="1">
    <source>
        <dbReference type="EMBL" id="KKK82921.1"/>
    </source>
</evidence>
<proteinExistence type="predicted"/>
<dbReference type="AlphaFoldDB" id="A0A0F9BES4"/>
<comment type="caution">
    <text evidence="1">The sequence shown here is derived from an EMBL/GenBank/DDBJ whole genome shotgun (WGS) entry which is preliminary data.</text>
</comment>
<name>A0A0F9BES4_9ZZZZ</name>
<sequence>MSKIGMQIALQKNEPALHHNHIHEEM</sequence>
<feature type="non-terminal residue" evidence="1">
    <location>
        <position position="26"/>
    </location>
</feature>
<organism evidence="1">
    <name type="scientific">marine sediment metagenome</name>
    <dbReference type="NCBI Taxonomy" id="412755"/>
    <lineage>
        <taxon>unclassified sequences</taxon>
        <taxon>metagenomes</taxon>
        <taxon>ecological metagenomes</taxon>
    </lineage>
</organism>
<protein>
    <submittedName>
        <fullName evidence="1">Uncharacterized protein</fullName>
    </submittedName>
</protein>
<reference evidence="1" key="1">
    <citation type="journal article" date="2015" name="Nature">
        <title>Complex archaea that bridge the gap between prokaryotes and eukaryotes.</title>
        <authorList>
            <person name="Spang A."/>
            <person name="Saw J.H."/>
            <person name="Jorgensen S.L."/>
            <person name="Zaremba-Niedzwiedzka K."/>
            <person name="Martijn J."/>
            <person name="Lind A.E."/>
            <person name="van Eijk R."/>
            <person name="Schleper C."/>
            <person name="Guy L."/>
            <person name="Ettema T.J."/>
        </authorList>
    </citation>
    <scope>NUCLEOTIDE SEQUENCE</scope>
</reference>
<gene>
    <name evidence="1" type="ORF">LCGC14_2798570</name>
</gene>
<accession>A0A0F9BES4</accession>
<dbReference type="EMBL" id="LAZR01052453">
    <property type="protein sequence ID" value="KKK82921.1"/>
    <property type="molecule type" value="Genomic_DNA"/>
</dbReference>